<accession>A0ABQ0L0P0</accession>
<feature type="region of interest" description="Disordered" evidence="1">
    <location>
        <begin position="371"/>
        <end position="395"/>
    </location>
</feature>
<evidence type="ECO:0000256" key="1">
    <source>
        <dbReference type="SAM" id="MobiDB-lite"/>
    </source>
</evidence>
<sequence>KPNFLKLEFLHKTFALELIESVLTNYHDLFRQHSELVLLLQLHLCPLLLKALLDRPSFPLTLRCTRVVFLLLKQFSAELETEAETEAEIFLMLLIKIIGEDNVSSKAGSASSRRCRTPTTCWQRGAGLPQPRRSGRTAAVGDRLGLRLGADRFRGNLEDDAFRFSVSALCKLSSKMVGMQAEPEAQSPSESNLDLLEEPPLSATLPRRRLSGIHLPRTLRSGDFGINKVGGVSLLNIHCLIYRSRDVAWDITTNRLLSVITSPHAPQRIRVQAARVLDDILVVVPRNFSSTGELQAQVQKRVLDILAQQVVNRVRRRATAYGARDLTSNSGSVRTYTPRGLGDHLRDPRECLPTTFACRGSVEFAAVARQVHHHQADPAGAGHPEREGLRGARQDRVPVAHTRVRFGVLAVPRASAALYHHPRAL</sequence>
<dbReference type="EMBL" id="DF840139">
    <property type="protein sequence ID" value="GAT44734.1"/>
    <property type="molecule type" value="Genomic_DNA"/>
</dbReference>
<feature type="compositionally biased region" description="Basic and acidic residues" evidence="1">
    <location>
        <begin position="383"/>
        <end position="395"/>
    </location>
</feature>
<dbReference type="Proteomes" id="UP000815677">
    <property type="component" value="Unassembled WGS sequence"/>
</dbReference>
<evidence type="ECO:0000313" key="3">
    <source>
        <dbReference type="EMBL" id="GAT44734.1"/>
    </source>
</evidence>
<gene>
    <name evidence="3" type="ORF">MCHLO_02345</name>
</gene>
<organism evidence="3 4">
    <name type="scientific">Mycena chlorophos</name>
    <name type="common">Agaric fungus</name>
    <name type="synonym">Agaricus chlorophos</name>
    <dbReference type="NCBI Taxonomy" id="658473"/>
    <lineage>
        <taxon>Eukaryota</taxon>
        <taxon>Fungi</taxon>
        <taxon>Dikarya</taxon>
        <taxon>Basidiomycota</taxon>
        <taxon>Agaricomycotina</taxon>
        <taxon>Agaricomycetes</taxon>
        <taxon>Agaricomycetidae</taxon>
        <taxon>Agaricales</taxon>
        <taxon>Marasmiineae</taxon>
        <taxon>Mycenaceae</taxon>
        <taxon>Mycena</taxon>
    </lineage>
</organism>
<feature type="domain" description="Mon2/Sec7/BIG1-like HUS" evidence="2">
    <location>
        <begin position="7"/>
        <end position="103"/>
    </location>
</feature>
<reference evidence="3" key="1">
    <citation type="submission" date="2014-09" db="EMBL/GenBank/DDBJ databases">
        <title>Genome sequence of the luminous mushroom Mycena chlorophos for searching fungal bioluminescence genes.</title>
        <authorList>
            <person name="Tanaka Y."/>
            <person name="Kasuga D."/>
            <person name="Oba Y."/>
            <person name="Hase S."/>
            <person name="Sato K."/>
            <person name="Oba Y."/>
            <person name="Sakakibara Y."/>
        </authorList>
    </citation>
    <scope>NUCLEOTIDE SEQUENCE</scope>
</reference>
<dbReference type="Pfam" id="PF12783">
    <property type="entry name" value="Sec7-like_HUS"/>
    <property type="match status" value="1"/>
</dbReference>
<name>A0ABQ0L0P0_MYCCL</name>
<keyword evidence="4" id="KW-1185">Reference proteome</keyword>
<proteinExistence type="predicted"/>
<evidence type="ECO:0000313" key="4">
    <source>
        <dbReference type="Proteomes" id="UP000815677"/>
    </source>
</evidence>
<protein>
    <recommendedName>
        <fullName evidence="2">Mon2/Sec7/BIG1-like HUS domain-containing protein</fullName>
    </recommendedName>
</protein>
<dbReference type="InterPro" id="IPR032691">
    <property type="entry name" value="Mon2/Sec7/BIG1-like_HUS"/>
</dbReference>
<feature type="non-terminal residue" evidence="3">
    <location>
        <position position="1"/>
    </location>
</feature>
<evidence type="ECO:0000259" key="2">
    <source>
        <dbReference type="Pfam" id="PF12783"/>
    </source>
</evidence>